<dbReference type="GO" id="GO:0016887">
    <property type="term" value="F:ATP hydrolysis activity"/>
    <property type="evidence" value="ECO:0007669"/>
    <property type="project" value="InterPro"/>
</dbReference>
<protein>
    <recommendedName>
        <fullName evidence="2">ORC1/DEAH AAA+ ATPase domain-containing protein</fullName>
    </recommendedName>
</protein>
<feature type="region of interest" description="Disordered" evidence="1">
    <location>
        <begin position="562"/>
        <end position="591"/>
    </location>
</feature>
<accession>A0A853BNC3</accession>
<reference evidence="3 4" key="1">
    <citation type="submission" date="2020-07" db="EMBL/GenBank/DDBJ databases">
        <title>Sequencing the genomes of 1000 actinobacteria strains.</title>
        <authorList>
            <person name="Klenk H.-P."/>
        </authorList>
    </citation>
    <scope>NUCLEOTIDE SEQUENCE [LARGE SCALE GENOMIC DNA]</scope>
    <source>
        <strain evidence="3 4">DSM 45927</strain>
    </source>
</reference>
<feature type="domain" description="ORC1/DEAH AAA+ ATPase" evidence="2">
    <location>
        <begin position="76"/>
        <end position="164"/>
    </location>
</feature>
<organism evidence="3 4">
    <name type="scientific">Streptomonospora nanhaiensis</name>
    <dbReference type="NCBI Taxonomy" id="1323731"/>
    <lineage>
        <taxon>Bacteria</taxon>
        <taxon>Bacillati</taxon>
        <taxon>Actinomycetota</taxon>
        <taxon>Actinomycetes</taxon>
        <taxon>Streptosporangiales</taxon>
        <taxon>Nocardiopsidaceae</taxon>
        <taxon>Streptomonospora</taxon>
    </lineage>
</organism>
<dbReference type="Proteomes" id="UP000575985">
    <property type="component" value="Unassembled WGS sequence"/>
</dbReference>
<dbReference type="InterPro" id="IPR049945">
    <property type="entry name" value="AAA_22"/>
</dbReference>
<name>A0A853BNC3_9ACTN</name>
<evidence type="ECO:0000313" key="4">
    <source>
        <dbReference type="Proteomes" id="UP000575985"/>
    </source>
</evidence>
<dbReference type="AlphaFoldDB" id="A0A853BNC3"/>
<comment type="caution">
    <text evidence="3">The sequence shown here is derived from an EMBL/GenBank/DDBJ whole genome shotgun (WGS) entry which is preliminary data.</text>
</comment>
<dbReference type="NCBIfam" id="NF041065">
    <property type="entry name" value="DpdH"/>
    <property type="match status" value="1"/>
</dbReference>
<keyword evidence="4" id="KW-1185">Reference proteome</keyword>
<gene>
    <name evidence="3" type="ORF">HNR12_003396</name>
</gene>
<dbReference type="EMBL" id="JACCFO010000001">
    <property type="protein sequence ID" value="NYI97119.1"/>
    <property type="molecule type" value="Genomic_DNA"/>
</dbReference>
<evidence type="ECO:0000256" key="1">
    <source>
        <dbReference type="SAM" id="MobiDB-lite"/>
    </source>
</evidence>
<proteinExistence type="predicted"/>
<sequence length="1023" mass="112702">MADFQGFLCWTPENAATTINTEAISPSPAVFLATHAPLRIRRARIQGRRLTPTDTDSVVDETTVLGDFLNRRADTGALLMPVVGDSGSGKSHLVRWVREQVPPSDKRQVIYLEKSRTSLKAVIEELLRGIEDDALTSLRNDINSFSEGADETAVARRLINALNESLAATSSREMSGDARVLVGPRGLATILQDPYIQEHMLAPGRFVPQLAHQLLHNRESTASERPPGFTVDDLPLDLKDPTQAAKVSAGLMRHLVARSALQAAAVDLLNQHLEAAVRSVANLGTGRLHEAMLQVRQAYARQGKEIVLLIEDFALIQGVQRELLDAVTEAAHREGRVKYAPVRTLMAVTTGYFQDLPETAMTRVSAATAGYVYDLDVPFSEDDIGTEPIASFVGRYLNAARLGREAIERLGGKNAPNQCETCPVMAECHNAFGVTQEGYGLYPFNRPALVRAVHSVAPANQPLAFIPRTVLGSVVRPVLVEHASAIAEGTFPDSRFRERFRQVEQDKALSTPVSEKVDLLDELDGERRKLLLEFWGDAPDDPRDIEAGILGAFAFRPLPQDDDALGRLAPPRSPDRRVEATEAKSVPSEGEQLPESLRRRLLIIEEWASREKVLPQAVAREIRGIVMEAVRLRYRWQSPPMKEITKTALKSEKVWQNSSVIVSIEGAGGENRIGADSAPIRFRRSAANSLFFQSLVKIQANAGRPRAEDVRRLARLADVHARTFNLEIRRQLEIDDSDLVMGIRASLLGAALAGQARPDMSEQQLLSAALDYGEDWQRQDHEVRIRQWNSVLEHHVARRRDLVERLRLSLGVAQGTTGAVRLIDAARALPLLREAASVWRWVPPDRLPSWIADAVRGFSNWESLIEQQVAELSQRLDSVRKRLPAGDSGREAAAAVAKALDGTASVGLGPSSETKRRLTDLIDKAAAADWQVVGTLEGDLTKVRDIHEGERWEARVIAASRDRGESLHVIHTFLIAGDTWLDEALAQAAARSDSLGDSAAERVQGLLDDWGALVAEYEKEPEQ</sequence>
<dbReference type="RefSeq" id="WP_179768422.1">
    <property type="nucleotide sequence ID" value="NZ_JACCFO010000001.1"/>
</dbReference>
<evidence type="ECO:0000259" key="2">
    <source>
        <dbReference type="Pfam" id="PF13401"/>
    </source>
</evidence>
<dbReference type="Pfam" id="PF13401">
    <property type="entry name" value="AAA_22"/>
    <property type="match status" value="1"/>
</dbReference>
<evidence type="ECO:0000313" key="3">
    <source>
        <dbReference type="EMBL" id="NYI97119.1"/>
    </source>
</evidence>
<feature type="compositionally biased region" description="Basic and acidic residues" evidence="1">
    <location>
        <begin position="573"/>
        <end position="582"/>
    </location>
</feature>